<dbReference type="GO" id="GO:0005829">
    <property type="term" value="C:cytosol"/>
    <property type="evidence" value="ECO:0007669"/>
    <property type="project" value="TreeGrafter"/>
</dbReference>
<reference evidence="2" key="1">
    <citation type="submission" date="2021-01" db="EMBL/GenBank/DDBJ databases">
        <title>Modified the classification status of verrucomicrobia.</title>
        <authorList>
            <person name="Feng X."/>
        </authorList>
    </citation>
    <scope>NUCLEOTIDE SEQUENCE</scope>
    <source>
        <strain evidence="2">JCM 18052</strain>
    </source>
</reference>
<organism evidence="2 3">
    <name type="scientific">Luteolibacter yonseiensis</name>
    <dbReference type="NCBI Taxonomy" id="1144680"/>
    <lineage>
        <taxon>Bacteria</taxon>
        <taxon>Pseudomonadati</taxon>
        <taxon>Verrucomicrobiota</taxon>
        <taxon>Verrucomicrobiia</taxon>
        <taxon>Verrucomicrobiales</taxon>
        <taxon>Verrucomicrobiaceae</taxon>
        <taxon>Luteolibacter</taxon>
    </lineage>
</organism>
<dbReference type="PANTHER" id="PTHR21197">
    <property type="entry name" value="UDP-GALACTOPYRANOSE MUTASE"/>
    <property type="match status" value="1"/>
</dbReference>
<evidence type="ECO:0000313" key="2">
    <source>
        <dbReference type="EMBL" id="MBK1815128.1"/>
    </source>
</evidence>
<dbReference type="Pfam" id="PF13450">
    <property type="entry name" value="NAD_binding_8"/>
    <property type="match status" value="1"/>
</dbReference>
<protein>
    <submittedName>
        <fullName evidence="2">NAD(P)-binding protein</fullName>
    </submittedName>
</protein>
<evidence type="ECO:0000259" key="1">
    <source>
        <dbReference type="Pfam" id="PF03275"/>
    </source>
</evidence>
<dbReference type="SUPFAM" id="SSF51971">
    <property type="entry name" value="Nucleotide-binding domain"/>
    <property type="match status" value="1"/>
</dbReference>
<proteinExistence type="predicted"/>
<feature type="domain" description="UDP-galactopyranose mutase C-terminal" evidence="1">
    <location>
        <begin position="115"/>
        <end position="311"/>
    </location>
</feature>
<dbReference type="AlphaFoldDB" id="A0A934R2Z2"/>
<dbReference type="Proteomes" id="UP000600139">
    <property type="component" value="Unassembled WGS sequence"/>
</dbReference>
<comment type="caution">
    <text evidence="2">The sequence shown here is derived from an EMBL/GenBank/DDBJ whole genome shotgun (WGS) entry which is preliminary data.</text>
</comment>
<evidence type="ECO:0000313" key="3">
    <source>
        <dbReference type="Proteomes" id="UP000600139"/>
    </source>
</evidence>
<dbReference type="GO" id="GO:0008767">
    <property type="term" value="F:UDP-galactopyranose mutase activity"/>
    <property type="evidence" value="ECO:0007669"/>
    <property type="project" value="InterPro"/>
</dbReference>
<name>A0A934R2Z2_9BACT</name>
<dbReference type="GO" id="GO:0050660">
    <property type="term" value="F:flavin adenine dinucleotide binding"/>
    <property type="evidence" value="ECO:0007669"/>
    <property type="project" value="TreeGrafter"/>
</dbReference>
<accession>A0A934R2Z2</accession>
<keyword evidence="3" id="KW-1185">Reference proteome</keyword>
<dbReference type="RefSeq" id="WP_200350098.1">
    <property type="nucleotide sequence ID" value="NZ_BAABHZ010000005.1"/>
</dbReference>
<dbReference type="Pfam" id="PF03275">
    <property type="entry name" value="GLF"/>
    <property type="match status" value="1"/>
</dbReference>
<dbReference type="PANTHER" id="PTHR21197:SF0">
    <property type="entry name" value="UDP-GALACTOPYRANOSE MUTASE"/>
    <property type="match status" value="1"/>
</dbReference>
<dbReference type="EMBL" id="JAENIK010000005">
    <property type="protein sequence ID" value="MBK1815128.1"/>
    <property type="molecule type" value="Genomic_DNA"/>
</dbReference>
<gene>
    <name evidence="2" type="ORF">JIN84_05865</name>
</gene>
<dbReference type="InterPro" id="IPR015899">
    <property type="entry name" value="UDP-GalPyranose_mutase_C"/>
</dbReference>
<sequence>MKVIITGAGLSGTVAAVLLKRAGHRVEIYETRPHIAGNCHDGKTGGVTVHTYGPHLFHTNNTMVWNFLSRFTAWNGYQVRVVADTALGRIPIPWSLASADAAGRDLTDSGIRDLIFRDYSEKQWGIPFAELPDAIRNRVPLRRDNHDTRYFTDRHQGQPADGFTAMFTRMLEGIPVHLGVPEGLSMEAAARADLHIYTGKIDSYFRHRHGRLPYRSLRFEHTRSATRQPHAVINQCNTLPWTRTYDHAWFLDENPAETVVTREYPLAHDDTNEPFYPMPFGDGMEIHARYKALARNLPHTLFLGRLATYSYLDMWMAVAQAVTLLRHHLSPADRKDLLKPSLQKTTNH</sequence>
<dbReference type="SUPFAM" id="SSF54373">
    <property type="entry name" value="FAD-linked reductases, C-terminal domain"/>
    <property type="match status" value="1"/>
</dbReference>
<dbReference type="Gene3D" id="3.40.50.720">
    <property type="entry name" value="NAD(P)-binding Rossmann-like Domain"/>
    <property type="match status" value="3"/>
</dbReference>